<dbReference type="AlphaFoldDB" id="A0A1Y2DK45"/>
<dbReference type="EMBL" id="MCFJ01000013">
    <property type="protein sequence ID" value="ORY59549.1"/>
    <property type="molecule type" value="Genomic_DNA"/>
</dbReference>
<comment type="caution">
    <text evidence="1">The sequence shown here is derived from an EMBL/GenBank/DDBJ whole genome shotgun (WGS) entry which is preliminary data.</text>
</comment>
<accession>A0A1Y2DK45</accession>
<dbReference type="RefSeq" id="XP_040712123.1">
    <property type="nucleotide sequence ID" value="XM_040865503.1"/>
</dbReference>
<dbReference type="Gene3D" id="3.10.450.50">
    <property type="match status" value="1"/>
</dbReference>
<evidence type="ECO:0000313" key="2">
    <source>
        <dbReference type="Proteomes" id="UP000193689"/>
    </source>
</evidence>
<protein>
    <recommendedName>
        <fullName evidence="3">SnoaL-like domain-containing protein</fullName>
    </recommendedName>
</protein>
<gene>
    <name evidence="1" type="ORF">BCR38DRAFT_59088</name>
</gene>
<sequence length="164" mass="18759">MAKDLKTLPERYSTAWAEEDPKALLNLVSDDCLFTDHGAQIRVPRPFIEGHHRNWRGAHKDFEVYVDPAFPVYWIDVDEAKGNAKCSFRTVNKGVFVNDLPRRKATGMPFQYSGVVDLEVQNGLVTKADEWLRVPFEDSVSVEEYIVISDETRKKIMAERDAGK</sequence>
<keyword evidence="2" id="KW-1185">Reference proteome</keyword>
<reference evidence="1 2" key="1">
    <citation type="submission" date="2016-07" db="EMBL/GenBank/DDBJ databases">
        <title>Pervasive Adenine N6-methylation of Active Genes in Fungi.</title>
        <authorList>
            <consortium name="DOE Joint Genome Institute"/>
            <person name="Mondo S.J."/>
            <person name="Dannebaum R.O."/>
            <person name="Kuo R.C."/>
            <person name="Labutti K."/>
            <person name="Haridas S."/>
            <person name="Kuo A."/>
            <person name="Salamov A."/>
            <person name="Ahrendt S.R."/>
            <person name="Lipzen A."/>
            <person name="Sullivan W."/>
            <person name="Andreopoulos W.B."/>
            <person name="Clum A."/>
            <person name="Lindquist E."/>
            <person name="Daum C."/>
            <person name="Ramamoorthy G.K."/>
            <person name="Gryganskyi A."/>
            <person name="Culley D."/>
            <person name="Magnuson J.K."/>
            <person name="James T.Y."/>
            <person name="O'Malley M.A."/>
            <person name="Stajich J.E."/>
            <person name="Spatafora J.W."/>
            <person name="Visel A."/>
            <person name="Grigoriev I.V."/>
        </authorList>
    </citation>
    <scope>NUCLEOTIDE SEQUENCE [LARGE SCALE GENOMIC DNA]</scope>
    <source>
        <strain evidence="1 2">CBS 129021</strain>
    </source>
</reference>
<name>A0A1Y2DK45_9PEZI</name>
<dbReference type="SUPFAM" id="SSF54427">
    <property type="entry name" value="NTF2-like"/>
    <property type="match status" value="1"/>
</dbReference>
<proteinExistence type="predicted"/>
<dbReference type="InterPro" id="IPR032710">
    <property type="entry name" value="NTF2-like_dom_sf"/>
</dbReference>
<dbReference type="OrthoDB" id="4126403at2759"/>
<evidence type="ECO:0008006" key="3">
    <source>
        <dbReference type="Google" id="ProtNLM"/>
    </source>
</evidence>
<dbReference type="GeneID" id="63781715"/>
<evidence type="ECO:0000313" key="1">
    <source>
        <dbReference type="EMBL" id="ORY59549.1"/>
    </source>
</evidence>
<dbReference type="Proteomes" id="UP000193689">
    <property type="component" value="Unassembled WGS sequence"/>
</dbReference>
<dbReference type="InParanoid" id="A0A1Y2DK45"/>
<organism evidence="1 2">
    <name type="scientific">Pseudomassariella vexata</name>
    <dbReference type="NCBI Taxonomy" id="1141098"/>
    <lineage>
        <taxon>Eukaryota</taxon>
        <taxon>Fungi</taxon>
        <taxon>Dikarya</taxon>
        <taxon>Ascomycota</taxon>
        <taxon>Pezizomycotina</taxon>
        <taxon>Sordariomycetes</taxon>
        <taxon>Xylariomycetidae</taxon>
        <taxon>Amphisphaeriales</taxon>
        <taxon>Pseudomassariaceae</taxon>
        <taxon>Pseudomassariella</taxon>
    </lineage>
</organism>